<evidence type="ECO:0000313" key="3">
    <source>
        <dbReference type="Proteomes" id="UP000554144"/>
    </source>
</evidence>
<sequence length="130" mass="13790">MSTEKMNNLAQYRPTKAVWFWSCVGASALTMIVGFTAGGWVTGGTATEQAQASTEQAVASLAANICANRFLAAPDATHQVTLLKEVDSWKQDSFIEEGGWVTFANMKEPVDGAADLCAEKVLASNPQTTG</sequence>
<evidence type="ECO:0000313" key="2">
    <source>
        <dbReference type="EMBL" id="NYT85063.1"/>
    </source>
</evidence>
<keyword evidence="1" id="KW-0472">Membrane</keyword>
<dbReference type="RefSeq" id="WP_130037461.1">
    <property type="nucleotide sequence ID" value="NZ_JACCEV010000001.1"/>
</dbReference>
<proteinExistence type="predicted"/>
<keyword evidence="1" id="KW-0812">Transmembrane</keyword>
<keyword evidence="1" id="KW-1133">Transmembrane helix</keyword>
<organism evidence="2 3">
    <name type="scientific">Pollutimonas harenae</name>
    <dbReference type="NCBI Taxonomy" id="657015"/>
    <lineage>
        <taxon>Bacteria</taxon>
        <taxon>Pseudomonadati</taxon>
        <taxon>Pseudomonadota</taxon>
        <taxon>Betaproteobacteria</taxon>
        <taxon>Burkholderiales</taxon>
        <taxon>Alcaligenaceae</taxon>
        <taxon>Pollutimonas</taxon>
    </lineage>
</organism>
<comment type="caution">
    <text evidence="2">The sequence shown here is derived from an EMBL/GenBank/DDBJ whole genome shotgun (WGS) entry which is preliminary data.</text>
</comment>
<dbReference type="OrthoDB" id="8641722at2"/>
<reference evidence="2 3" key="1">
    <citation type="submission" date="2020-07" db="EMBL/GenBank/DDBJ databases">
        <title>Taxonomic revisions and descriptions of new bacterial species based on genomic comparisons in the high-G+C-content subgroup of the family Alcaligenaceae.</title>
        <authorList>
            <person name="Szabo A."/>
            <person name="Felfoldi T."/>
        </authorList>
    </citation>
    <scope>NUCLEOTIDE SEQUENCE [LARGE SCALE GENOMIC DNA]</scope>
    <source>
        <strain evidence="2 3">DSM 25667</strain>
    </source>
</reference>
<feature type="transmembrane region" description="Helical" evidence="1">
    <location>
        <begin position="20"/>
        <end position="41"/>
    </location>
</feature>
<name>A0A853H3D3_9BURK</name>
<accession>A0A853H3D3</accession>
<dbReference type="AlphaFoldDB" id="A0A853H3D3"/>
<dbReference type="Proteomes" id="UP000554144">
    <property type="component" value="Unassembled WGS sequence"/>
</dbReference>
<protein>
    <submittedName>
        <fullName evidence="2">Uncharacterized protein</fullName>
    </submittedName>
</protein>
<keyword evidence="3" id="KW-1185">Reference proteome</keyword>
<dbReference type="EMBL" id="JACCEV010000001">
    <property type="protein sequence ID" value="NYT85063.1"/>
    <property type="molecule type" value="Genomic_DNA"/>
</dbReference>
<gene>
    <name evidence="2" type="ORF">H0A62_05555</name>
</gene>
<evidence type="ECO:0000256" key="1">
    <source>
        <dbReference type="SAM" id="Phobius"/>
    </source>
</evidence>